<keyword evidence="8 10" id="KW-0464">Manganese</keyword>
<dbReference type="EMBL" id="JMHU01000008">
    <property type="protein sequence ID" value="KDA45871.1"/>
    <property type="molecule type" value="Genomic_DNA"/>
</dbReference>
<dbReference type="CDD" id="cd09720">
    <property type="entry name" value="Cas1_II"/>
    <property type="match status" value="1"/>
</dbReference>
<feature type="binding site" evidence="10">
    <location>
        <position position="148"/>
    </location>
    <ligand>
        <name>Mn(2+)</name>
        <dbReference type="ChEBI" id="CHEBI:29035"/>
    </ligand>
</feature>
<dbReference type="NCBIfam" id="TIGR03639">
    <property type="entry name" value="cas1_NMENI"/>
    <property type="match status" value="1"/>
</dbReference>
<dbReference type="PANTHER" id="PTHR34353:SF2">
    <property type="entry name" value="CRISPR-ASSOCIATED ENDONUCLEASE CAS1 1"/>
    <property type="match status" value="1"/>
</dbReference>
<proteinExistence type="inferred from homology"/>
<organism evidence="11 12">
    <name type="scientific">Ligilactobacillus animalis</name>
    <dbReference type="NCBI Taxonomy" id="1605"/>
    <lineage>
        <taxon>Bacteria</taxon>
        <taxon>Bacillati</taxon>
        <taxon>Bacillota</taxon>
        <taxon>Bacilli</taxon>
        <taxon>Lactobacillales</taxon>
        <taxon>Lactobacillaceae</taxon>
        <taxon>Ligilactobacillus</taxon>
    </lineage>
</organism>
<evidence type="ECO:0000256" key="7">
    <source>
        <dbReference type="ARBA" id="ARBA00023125"/>
    </source>
</evidence>
<keyword evidence="7 10" id="KW-0238">DNA-binding</keyword>
<dbReference type="InterPro" id="IPR002729">
    <property type="entry name" value="CRISPR-assoc_Cas1"/>
</dbReference>
<evidence type="ECO:0000256" key="8">
    <source>
        <dbReference type="ARBA" id="ARBA00023211"/>
    </source>
</evidence>
<name>A0ABR4RPK4_9LACO</name>
<dbReference type="EC" id="3.1.-.-" evidence="10"/>
<keyword evidence="6 10" id="KW-0051">Antiviral defense</keyword>
<keyword evidence="4 10" id="KW-0378">Hydrolase</keyword>
<evidence type="ECO:0000313" key="11">
    <source>
        <dbReference type="EMBL" id="KDA45871.1"/>
    </source>
</evidence>
<evidence type="ECO:0000256" key="6">
    <source>
        <dbReference type="ARBA" id="ARBA00023118"/>
    </source>
</evidence>
<keyword evidence="2 10" id="KW-0479">Metal-binding</keyword>
<dbReference type="InterPro" id="IPR050646">
    <property type="entry name" value="Cas1"/>
</dbReference>
<sequence length="290" mass="33920">MGWRTVIVNKHSKLSYQNNHLVYRTPFETEMIHLSEIDILILETTDILLSTMLTKRLIDENVLVIFCDDKRMPTAQLLPFYGKHDSSLQIDKQMMWDAENKKVLWTEIISQKLINQSVCLHKHDFEKNSQKLLDYCADLTIFDKTNREGHAAKVYFNTLFGTGFTRDIKNPINAGLDYGYTLLLSMVAREIVKNGCLTQLGLKHVNQFNQFNLASDIMEPFRPIIDDIVFQNKELDFKSIKYCLLQIFSETYYFNGKEMFLTNIVEEYTRKVIQALNKKSEEVPIFKYGL</sequence>
<evidence type="ECO:0000256" key="3">
    <source>
        <dbReference type="ARBA" id="ARBA00022759"/>
    </source>
</evidence>
<evidence type="ECO:0000256" key="5">
    <source>
        <dbReference type="ARBA" id="ARBA00022842"/>
    </source>
</evidence>
<protein>
    <recommendedName>
        <fullName evidence="10">CRISPR-associated endonuclease Cas1</fullName>
        <ecNumber evidence="10">3.1.-.-</ecNumber>
    </recommendedName>
</protein>
<dbReference type="InterPro" id="IPR042206">
    <property type="entry name" value="CRISPR-assoc_Cas1_C"/>
</dbReference>
<evidence type="ECO:0000256" key="10">
    <source>
        <dbReference type="HAMAP-Rule" id="MF_01470"/>
    </source>
</evidence>
<comment type="caution">
    <text evidence="11">The sequence shown here is derived from an EMBL/GenBank/DDBJ whole genome shotgun (WGS) entry which is preliminary data.</text>
</comment>
<evidence type="ECO:0000256" key="2">
    <source>
        <dbReference type="ARBA" id="ARBA00022723"/>
    </source>
</evidence>
<keyword evidence="12" id="KW-1185">Reference proteome</keyword>
<evidence type="ECO:0000313" key="12">
    <source>
        <dbReference type="Proteomes" id="UP000027129"/>
    </source>
</evidence>
<keyword evidence="1 10" id="KW-0540">Nuclease</keyword>
<keyword evidence="3 10" id="KW-0255">Endonuclease</keyword>
<feature type="binding site" evidence="10">
    <location>
        <position position="219"/>
    </location>
    <ligand>
        <name>Mn(2+)</name>
        <dbReference type="ChEBI" id="CHEBI:29035"/>
    </ligand>
</feature>
<gene>
    <name evidence="10" type="primary">cas1</name>
    <name evidence="11" type="ORF">Lani381_0907</name>
</gene>
<reference evidence="11 12" key="1">
    <citation type="submission" date="2014-04" db="EMBL/GenBank/DDBJ databases">
        <title>Draft Genome Sequence of Lactobacillus animalis 381-IL-28.</title>
        <authorList>
            <person name="Sturino J.M."/>
            <person name="Rajendran M."/>
            <person name="Altermann E."/>
        </authorList>
    </citation>
    <scope>NUCLEOTIDE SEQUENCE [LARGE SCALE GENOMIC DNA]</scope>
    <source>
        <strain evidence="11 12">381-IL-28</strain>
    </source>
</reference>
<comment type="subunit">
    <text evidence="9 10">Homodimer, forms a heterotetramer with a Cas2 homodimer.</text>
</comment>
<comment type="function">
    <text evidence="10">CRISPR (clustered regularly interspaced short palindromic repeat), is an adaptive immune system that provides protection against mobile genetic elements (viruses, transposable elements and conjugative plasmids). CRISPR clusters contain spacers, sequences complementary to antecedent mobile elements, and target invading nucleic acids. CRISPR clusters are transcribed and processed into CRISPR RNA (crRNA). Acts as a dsDNA endonuclease. Involved in the integration of spacer DNA into the CRISPR cassette.</text>
</comment>
<keyword evidence="5 10" id="KW-0460">Magnesium</keyword>
<dbReference type="Proteomes" id="UP000027129">
    <property type="component" value="Unassembled WGS sequence"/>
</dbReference>
<dbReference type="Gene3D" id="1.20.120.920">
    <property type="entry name" value="CRISPR-associated endonuclease Cas1, C-terminal domain"/>
    <property type="match status" value="1"/>
</dbReference>
<dbReference type="Pfam" id="PF01867">
    <property type="entry name" value="Cas_Cas1"/>
    <property type="match status" value="1"/>
</dbReference>
<dbReference type="GO" id="GO:0004519">
    <property type="term" value="F:endonuclease activity"/>
    <property type="evidence" value="ECO:0007669"/>
    <property type="project" value="UniProtKB-KW"/>
</dbReference>
<evidence type="ECO:0000256" key="4">
    <source>
        <dbReference type="ARBA" id="ARBA00022801"/>
    </source>
</evidence>
<evidence type="ECO:0000256" key="9">
    <source>
        <dbReference type="ARBA" id="ARBA00038592"/>
    </source>
</evidence>
<dbReference type="HAMAP" id="MF_01470">
    <property type="entry name" value="Cas1"/>
    <property type="match status" value="1"/>
</dbReference>
<accession>A0ABR4RPK4</accession>
<evidence type="ECO:0000256" key="1">
    <source>
        <dbReference type="ARBA" id="ARBA00022722"/>
    </source>
</evidence>
<comment type="similarity">
    <text evidence="10">Belongs to the CRISPR-associated endonuclease Cas1 family.</text>
</comment>
<comment type="cofactor">
    <cofactor evidence="10">
        <name>Mg(2+)</name>
        <dbReference type="ChEBI" id="CHEBI:18420"/>
    </cofactor>
    <cofactor evidence="10">
        <name>Mn(2+)</name>
        <dbReference type="ChEBI" id="CHEBI:29035"/>
    </cofactor>
</comment>
<feature type="binding site" evidence="10">
    <location>
        <position position="204"/>
    </location>
    <ligand>
        <name>Mn(2+)</name>
        <dbReference type="ChEBI" id="CHEBI:29035"/>
    </ligand>
</feature>
<dbReference type="PANTHER" id="PTHR34353">
    <property type="entry name" value="CRISPR-ASSOCIATED ENDONUCLEASE CAS1 1"/>
    <property type="match status" value="1"/>
</dbReference>
<dbReference type="InterPro" id="IPR019855">
    <property type="entry name" value="CRISPR-assoc_Cas1_NMENI"/>
</dbReference>
<dbReference type="NCBIfam" id="TIGR00287">
    <property type="entry name" value="cas1"/>
    <property type="match status" value="1"/>
</dbReference>